<sequence length="382" mass="42538">MSTRENIPLFDLTVSREAIKEVTASLRSGWLSTGPRVAQFERALTRKLDAEQAVAVNSATAGLAVALKAIGIGPGKEVITSPFTFVATIEAILYCGGTPVLADVNPETLTLDPESVASVLTRHTAAIVPVDIAGHPCDYVGLRLVCGKRRIPIISDSAHAFGATFHSKSIPQWADASVYSFYATKNLTCGEGGAIVSNRKSYMDRVRYLSRHGMTTNAFQRQVQGGWAYDVVDLGFKANMSDIHAAVGLGQLRQFESDQAKRRQLVVRYYQNLETLGDRLELPYERPDCRSAWHLFIVKLVSGRHNLTRDRFIELMKKQGIECGVHYQPVFDFSYYRSMRRWKKRCPNVVSAAERVVTLPLYPKLTLKQVDTICNRIIGILK</sequence>
<dbReference type="InterPro" id="IPR015424">
    <property type="entry name" value="PyrdxlP-dep_Trfase"/>
</dbReference>
<name>A0A855X614_9BACT</name>
<dbReference type="SUPFAM" id="SSF53383">
    <property type="entry name" value="PLP-dependent transferases"/>
    <property type="match status" value="1"/>
</dbReference>
<dbReference type="PANTHER" id="PTHR30244">
    <property type="entry name" value="TRANSAMINASE"/>
    <property type="match status" value="1"/>
</dbReference>
<comment type="similarity">
    <text evidence="3">Belongs to the DegT/DnrJ/EryC1 family.</text>
</comment>
<evidence type="ECO:0000313" key="5">
    <source>
        <dbReference type="Proteomes" id="UP000250918"/>
    </source>
</evidence>
<dbReference type="GO" id="GO:0008483">
    <property type="term" value="F:transaminase activity"/>
    <property type="evidence" value="ECO:0007669"/>
    <property type="project" value="TreeGrafter"/>
</dbReference>
<dbReference type="InterPro" id="IPR000653">
    <property type="entry name" value="DegT/StrS_aminotransferase"/>
</dbReference>
<dbReference type="Gene3D" id="3.90.1150.10">
    <property type="entry name" value="Aspartate Aminotransferase, domain 1"/>
    <property type="match status" value="1"/>
</dbReference>
<protein>
    <submittedName>
        <fullName evidence="4">UDP-4-amino-4, 6-dideoxy-N-acetyl-beta-L-altrosamine transaminase</fullName>
    </submittedName>
</protein>
<evidence type="ECO:0000256" key="1">
    <source>
        <dbReference type="PIRSR" id="PIRSR000390-1"/>
    </source>
</evidence>
<accession>A0A855X614</accession>
<keyword evidence="2 3" id="KW-0663">Pyridoxal phosphate</keyword>
<dbReference type="Pfam" id="PF01041">
    <property type="entry name" value="DegT_DnrJ_EryC1"/>
    <property type="match status" value="1"/>
</dbReference>
<dbReference type="InterPro" id="IPR015421">
    <property type="entry name" value="PyrdxlP-dep_Trfase_major"/>
</dbReference>
<dbReference type="Gene3D" id="3.40.640.10">
    <property type="entry name" value="Type I PLP-dependent aspartate aminotransferase-like (Major domain)"/>
    <property type="match status" value="1"/>
</dbReference>
<dbReference type="PANTHER" id="PTHR30244:SF34">
    <property type="entry name" value="DTDP-4-AMINO-4,6-DIDEOXYGALACTOSE TRANSAMINASE"/>
    <property type="match status" value="1"/>
</dbReference>
<comment type="caution">
    <text evidence="4">The sequence shown here is derived from an EMBL/GenBank/DDBJ whole genome shotgun (WGS) entry which is preliminary data.</text>
</comment>
<dbReference type="EMBL" id="PQAP01000011">
    <property type="protein sequence ID" value="PWB75290.1"/>
    <property type="molecule type" value="Genomic_DNA"/>
</dbReference>
<proteinExistence type="inferred from homology"/>
<dbReference type="AlphaFoldDB" id="A0A855X614"/>
<dbReference type="PIRSF" id="PIRSF000390">
    <property type="entry name" value="PLP_StrS"/>
    <property type="match status" value="1"/>
</dbReference>
<dbReference type="Proteomes" id="UP000250918">
    <property type="component" value="Unassembled WGS sequence"/>
</dbReference>
<evidence type="ECO:0000256" key="3">
    <source>
        <dbReference type="RuleBase" id="RU004508"/>
    </source>
</evidence>
<dbReference type="CDD" id="cd00616">
    <property type="entry name" value="AHBA_syn"/>
    <property type="match status" value="1"/>
</dbReference>
<reference evidence="4 5" key="1">
    <citation type="journal article" date="2018" name="ISME J.">
        <title>A methanotrophic archaeon couples anaerobic oxidation of methane to Fe(III) reduction.</title>
        <authorList>
            <person name="Cai C."/>
            <person name="Leu A.O."/>
            <person name="Xie G.J."/>
            <person name="Guo J."/>
            <person name="Feng Y."/>
            <person name="Zhao J.X."/>
            <person name="Tyson G.W."/>
            <person name="Yuan Z."/>
            <person name="Hu S."/>
        </authorList>
    </citation>
    <scope>NUCLEOTIDE SEQUENCE [LARGE SCALE GENOMIC DNA]</scope>
    <source>
        <strain evidence="4">FeB_12</strain>
    </source>
</reference>
<dbReference type="GO" id="GO:0000271">
    <property type="term" value="P:polysaccharide biosynthetic process"/>
    <property type="evidence" value="ECO:0007669"/>
    <property type="project" value="TreeGrafter"/>
</dbReference>
<feature type="modified residue" description="N6-(pyridoxal phosphate)lysine" evidence="2">
    <location>
        <position position="185"/>
    </location>
</feature>
<feature type="active site" description="Proton acceptor" evidence="1">
    <location>
        <position position="185"/>
    </location>
</feature>
<organism evidence="4 5">
    <name type="scientific">candidate division GN15 bacterium</name>
    <dbReference type="NCBI Taxonomy" id="2072418"/>
    <lineage>
        <taxon>Bacteria</taxon>
        <taxon>candidate division GN15</taxon>
    </lineage>
</organism>
<dbReference type="InterPro" id="IPR015422">
    <property type="entry name" value="PyrdxlP-dep_Trfase_small"/>
</dbReference>
<evidence type="ECO:0000313" key="4">
    <source>
        <dbReference type="EMBL" id="PWB75290.1"/>
    </source>
</evidence>
<dbReference type="GO" id="GO:0030170">
    <property type="term" value="F:pyridoxal phosphate binding"/>
    <property type="evidence" value="ECO:0007669"/>
    <property type="project" value="TreeGrafter"/>
</dbReference>
<evidence type="ECO:0000256" key="2">
    <source>
        <dbReference type="PIRSR" id="PIRSR000390-2"/>
    </source>
</evidence>
<gene>
    <name evidence="4" type="ORF">C3F09_02715</name>
</gene>